<dbReference type="CDD" id="cd00555">
    <property type="entry name" value="Maf"/>
    <property type="match status" value="1"/>
</dbReference>
<dbReference type="AlphaFoldDB" id="A0A5E4M7P1"/>
<dbReference type="NCBIfam" id="NF010946">
    <property type="entry name" value="PRK14366.1"/>
    <property type="match status" value="1"/>
</dbReference>
<dbReference type="InterPro" id="IPR012340">
    <property type="entry name" value="NA-bd_OB-fold"/>
</dbReference>
<dbReference type="CDD" id="cd04451">
    <property type="entry name" value="S1_IF1"/>
    <property type="match status" value="1"/>
</dbReference>
<evidence type="ECO:0000256" key="3">
    <source>
        <dbReference type="ARBA" id="ARBA00011599"/>
    </source>
</evidence>
<comment type="function">
    <text evidence="2">One of the essential components for the initiation of protein synthesis. Stabilizes the binding of IF-2 and IF-3 on the 30S subunit to which N-formylmethionyl-tRNA(fMet) subsequently binds. Helps modulate mRNA selection, yielding the 30S pre-initiation complex (PIC). Upon addition of the 50S ribosomal subunit IF-1, IF-2 and IF-3 are released leaving the mature 70S translation initiation complex.</text>
</comment>
<dbReference type="GO" id="GO:0003743">
    <property type="term" value="F:translation initiation factor activity"/>
    <property type="evidence" value="ECO:0007669"/>
    <property type="project" value="UniProtKB-UniRule"/>
</dbReference>
<dbReference type="OrthoDB" id="10267058at2759"/>
<dbReference type="HAMAP" id="MF_00528">
    <property type="entry name" value="Maf"/>
    <property type="match status" value="1"/>
</dbReference>
<feature type="domain" description="S1-like" evidence="6">
    <location>
        <begin position="12"/>
        <end position="78"/>
    </location>
</feature>
<dbReference type="Proteomes" id="UP000325440">
    <property type="component" value="Unassembled WGS sequence"/>
</dbReference>
<dbReference type="SUPFAM" id="SSF52972">
    <property type="entry name" value="ITPase-like"/>
    <property type="match status" value="1"/>
</dbReference>
<dbReference type="PROSITE" id="PS50832">
    <property type="entry name" value="S1_IF1_TYPE"/>
    <property type="match status" value="1"/>
</dbReference>
<dbReference type="GO" id="GO:0047429">
    <property type="term" value="F:nucleoside triphosphate diphosphatase activity"/>
    <property type="evidence" value="ECO:0007669"/>
    <property type="project" value="InterPro"/>
</dbReference>
<accession>A0A5E4M7P1</accession>
<keyword evidence="5" id="KW-0396">Initiation factor</keyword>
<evidence type="ECO:0000256" key="4">
    <source>
        <dbReference type="ARBA" id="ARBA00022801"/>
    </source>
</evidence>
<dbReference type="PANTHER" id="PTHR43213">
    <property type="entry name" value="BIFUNCTIONAL DTTP/UTP PYROPHOSPHATASE/METHYLTRANSFERASE PROTEIN-RELATED"/>
    <property type="match status" value="1"/>
</dbReference>
<dbReference type="InterPro" id="IPR006196">
    <property type="entry name" value="RNA-binding_domain_S1_IF1"/>
</dbReference>
<evidence type="ECO:0000256" key="1">
    <source>
        <dbReference type="ARBA" id="ARBA00001968"/>
    </source>
</evidence>
<organism evidence="7 8">
    <name type="scientific">Cinara cedri</name>
    <dbReference type="NCBI Taxonomy" id="506608"/>
    <lineage>
        <taxon>Eukaryota</taxon>
        <taxon>Metazoa</taxon>
        <taxon>Ecdysozoa</taxon>
        <taxon>Arthropoda</taxon>
        <taxon>Hexapoda</taxon>
        <taxon>Insecta</taxon>
        <taxon>Pterygota</taxon>
        <taxon>Neoptera</taxon>
        <taxon>Paraneoptera</taxon>
        <taxon>Hemiptera</taxon>
        <taxon>Sternorrhyncha</taxon>
        <taxon>Aphidomorpha</taxon>
        <taxon>Aphidoidea</taxon>
        <taxon>Aphididae</taxon>
        <taxon>Lachninae</taxon>
        <taxon>Cinara</taxon>
    </lineage>
</organism>
<evidence type="ECO:0000259" key="6">
    <source>
        <dbReference type="PROSITE" id="PS50832"/>
    </source>
</evidence>
<dbReference type="Pfam" id="PF02545">
    <property type="entry name" value="Maf"/>
    <property type="match status" value="1"/>
</dbReference>
<dbReference type="GO" id="GO:0003723">
    <property type="term" value="F:RNA binding"/>
    <property type="evidence" value="ECO:0007669"/>
    <property type="project" value="InterPro"/>
</dbReference>
<dbReference type="Pfam" id="PF01176">
    <property type="entry name" value="eIF-1a"/>
    <property type="match status" value="1"/>
</dbReference>
<evidence type="ECO:0000313" key="8">
    <source>
        <dbReference type="Proteomes" id="UP000325440"/>
    </source>
</evidence>
<reference evidence="7 8" key="1">
    <citation type="submission" date="2019-08" db="EMBL/GenBank/DDBJ databases">
        <authorList>
            <person name="Alioto T."/>
            <person name="Alioto T."/>
            <person name="Gomez Garrido J."/>
        </authorList>
    </citation>
    <scope>NUCLEOTIDE SEQUENCE [LARGE SCALE GENOMIC DNA]</scope>
</reference>
<dbReference type="Gene3D" id="2.40.50.140">
    <property type="entry name" value="Nucleic acid-binding proteins"/>
    <property type="match status" value="1"/>
</dbReference>
<dbReference type="InterPro" id="IPR003697">
    <property type="entry name" value="Maf-like"/>
</dbReference>
<evidence type="ECO:0000256" key="2">
    <source>
        <dbReference type="ARBA" id="ARBA00003935"/>
    </source>
</evidence>
<sequence>MIKDEKSKTLFEVEGLVTALLPAAEFRVKLDNDYEIICHVSGKVRRSKIRIIIGDRVLVEMSIYDRNAKKGRISRRLKEQINIKPGLIVPADIDETPIEKELPKDYSIRMAKSKAKKVQNSYPHYFVLGVDTVVACGRRILPKAENVEMAEKCIRLLSGRRHRVYTSICLLIPDQSKQHVKTVVTIVKFKRLSEQEMSYYLASQEWKDRAGASNIQGLAGIFVLFLRGSYSSAIGLPLHETHCLLSNYFNFHPKS</sequence>
<dbReference type="Gene3D" id="3.90.950.10">
    <property type="match status" value="1"/>
</dbReference>
<dbReference type="InterPro" id="IPR029001">
    <property type="entry name" value="ITPase-like_fam"/>
</dbReference>
<dbReference type="NCBIfam" id="TIGR00008">
    <property type="entry name" value="infA"/>
    <property type="match status" value="1"/>
</dbReference>
<dbReference type="NCBIfam" id="TIGR00172">
    <property type="entry name" value="maf"/>
    <property type="match status" value="1"/>
</dbReference>
<comment type="subunit">
    <text evidence="3">Component of the 30S ribosomal translation pre-initiation complex which assembles on the 30S ribosome in the order IF-2 and IF-3, IF-1 and N-formylmethionyl-tRNA(fMet); mRNA recruitment can occur at any time during PIC assembly.</text>
</comment>
<keyword evidence="4" id="KW-0378">Hydrolase</keyword>
<dbReference type="SUPFAM" id="SSF50249">
    <property type="entry name" value="Nucleic acid-binding proteins"/>
    <property type="match status" value="1"/>
</dbReference>
<dbReference type="PANTHER" id="PTHR43213:SF5">
    <property type="entry name" value="BIFUNCTIONAL DTTP_UTP PYROPHOSPHATASE_METHYLTRANSFERASE PROTEIN-RELATED"/>
    <property type="match status" value="1"/>
</dbReference>
<name>A0A5E4M7P1_9HEMI</name>
<evidence type="ECO:0000313" key="7">
    <source>
        <dbReference type="EMBL" id="VVC27419.1"/>
    </source>
</evidence>
<keyword evidence="8" id="KW-1185">Reference proteome</keyword>
<keyword evidence="5" id="KW-0648">Protein biosynthesis</keyword>
<dbReference type="EMBL" id="CABPRJ010000109">
    <property type="protein sequence ID" value="VVC27419.1"/>
    <property type="molecule type" value="Genomic_DNA"/>
</dbReference>
<proteinExistence type="inferred from homology"/>
<protein>
    <submittedName>
        <fullName evidence="7">Nucleic acid-binding, OB-fold,Inosine triphosphate pyrophosphatase-like,RNA-binding domain, S1</fullName>
    </submittedName>
</protein>
<dbReference type="InterPro" id="IPR004368">
    <property type="entry name" value="TIF_IF1"/>
</dbReference>
<comment type="cofactor">
    <cofactor evidence="1">
        <name>a divalent metal cation</name>
        <dbReference type="ChEBI" id="CHEBI:60240"/>
    </cofactor>
</comment>
<gene>
    <name evidence="7" type="ORF">CINCED_3A006705</name>
</gene>
<evidence type="ECO:0000256" key="5">
    <source>
        <dbReference type="PROSITE-ProRule" id="PRU00181"/>
    </source>
</evidence>